<dbReference type="InterPro" id="IPR003646">
    <property type="entry name" value="SH3-like_bac-type"/>
</dbReference>
<name>A0A348HEJ3_9GAMM</name>
<dbReference type="EMBL" id="AP018933">
    <property type="protein sequence ID" value="BBG30045.1"/>
    <property type="molecule type" value="Genomic_DNA"/>
</dbReference>
<evidence type="ECO:0000256" key="1">
    <source>
        <dbReference type="ARBA" id="ARBA00004167"/>
    </source>
</evidence>
<accession>A0A348HEJ3</accession>
<dbReference type="Gene3D" id="2.30.30.40">
    <property type="entry name" value="SH3 Domains"/>
    <property type="match status" value="1"/>
</dbReference>
<feature type="transmembrane region" description="Helical" evidence="7">
    <location>
        <begin position="204"/>
        <end position="226"/>
    </location>
</feature>
<evidence type="ECO:0000256" key="6">
    <source>
        <dbReference type="SAM" id="Coils"/>
    </source>
</evidence>
<evidence type="ECO:0000256" key="5">
    <source>
        <dbReference type="ARBA" id="ARBA00023136"/>
    </source>
</evidence>
<keyword evidence="2 7" id="KW-0812">Transmembrane</keyword>
<evidence type="ECO:0000256" key="3">
    <source>
        <dbReference type="ARBA" id="ARBA00022729"/>
    </source>
</evidence>
<dbReference type="InterPro" id="IPR016476">
    <property type="entry name" value="SH3_dom_pro"/>
</dbReference>
<dbReference type="SMART" id="SM00287">
    <property type="entry name" value="SH3b"/>
    <property type="match status" value="1"/>
</dbReference>
<keyword evidence="3" id="KW-0732">Signal</keyword>
<evidence type="ECO:0000256" key="4">
    <source>
        <dbReference type="ARBA" id="ARBA00022989"/>
    </source>
</evidence>
<evidence type="ECO:0000256" key="2">
    <source>
        <dbReference type="ARBA" id="ARBA00022692"/>
    </source>
</evidence>
<dbReference type="AlphaFoldDB" id="A0A348HEJ3"/>
<protein>
    <submittedName>
        <fullName evidence="9">SH3 domain protein</fullName>
    </submittedName>
</protein>
<sequence>MASVVLFTCVFIVTAAMDNADMIHFLEGFNLRSRRWAQGLALCGFLGASATPALADQTRWVSDHLATYVRSGPTDNHRIVGTVRSGQALQVLTTQGDYVQVRSEKGDAVWIRATDLQPQPGPAEYVPQLQKQVADLKGRIDNADRDFQQRTTGMRELLDARKTQIDELETTRQKLNQQLTQAQADLRATQSQLGSERQQVLMRYFAYGGAVAGSGVLFGLIMPHLFSRSRKRSRQLI</sequence>
<dbReference type="STRING" id="1123510.GCA_000620025_00278"/>
<keyword evidence="5 7" id="KW-0472">Membrane</keyword>
<keyword evidence="10" id="KW-1185">Reference proteome</keyword>
<comment type="subcellular location">
    <subcellularLocation>
        <location evidence="1">Membrane</location>
        <topology evidence="1">Single-pass membrane protein</topology>
    </subcellularLocation>
</comment>
<dbReference type="NCBIfam" id="TIGR04211">
    <property type="entry name" value="SH3_and_anchor"/>
    <property type="match status" value="1"/>
</dbReference>
<feature type="domain" description="SH3b" evidence="8">
    <location>
        <begin position="56"/>
        <end position="120"/>
    </location>
</feature>
<dbReference type="GO" id="GO:0016020">
    <property type="term" value="C:membrane"/>
    <property type="evidence" value="ECO:0007669"/>
    <property type="project" value="UniProtKB-SubCell"/>
</dbReference>
<dbReference type="KEGG" id="zpl:ZBT109_1285"/>
<proteinExistence type="predicted"/>
<dbReference type="Pfam" id="PF08239">
    <property type="entry name" value="SH3_3"/>
    <property type="match status" value="1"/>
</dbReference>
<feature type="coiled-coil region" evidence="6">
    <location>
        <begin position="126"/>
        <end position="199"/>
    </location>
</feature>
<evidence type="ECO:0000259" key="8">
    <source>
        <dbReference type="PROSITE" id="PS51781"/>
    </source>
</evidence>
<keyword evidence="6" id="KW-0175">Coiled coil</keyword>
<evidence type="ECO:0000313" key="9">
    <source>
        <dbReference type="EMBL" id="BBG30045.1"/>
    </source>
</evidence>
<keyword evidence="4 7" id="KW-1133">Transmembrane helix</keyword>
<evidence type="ECO:0000313" key="10">
    <source>
        <dbReference type="Proteomes" id="UP000267342"/>
    </source>
</evidence>
<dbReference type="Proteomes" id="UP000267342">
    <property type="component" value="Chromosome"/>
</dbReference>
<organism evidence="9 10">
    <name type="scientific">Zymobacter palmae</name>
    <dbReference type="NCBI Taxonomy" id="33074"/>
    <lineage>
        <taxon>Bacteria</taxon>
        <taxon>Pseudomonadati</taxon>
        <taxon>Pseudomonadota</taxon>
        <taxon>Gammaproteobacteria</taxon>
        <taxon>Oceanospirillales</taxon>
        <taxon>Halomonadaceae</taxon>
        <taxon>Zymobacter group</taxon>
        <taxon>Zymobacter</taxon>
    </lineage>
</organism>
<gene>
    <name evidence="9" type="ORF">ZBT109_1285</name>
</gene>
<evidence type="ECO:0000256" key="7">
    <source>
        <dbReference type="SAM" id="Phobius"/>
    </source>
</evidence>
<reference evidence="9 10" key="1">
    <citation type="submission" date="2018-09" db="EMBL/GenBank/DDBJ databases">
        <title>Zymobacter palmae IAM14233 (=T109) whole genome analysis.</title>
        <authorList>
            <person name="Yanase H."/>
        </authorList>
    </citation>
    <scope>NUCLEOTIDE SEQUENCE [LARGE SCALE GENOMIC DNA]</scope>
    <source>
        <strain evidence="9 10">IAM14233</strain>
    </source>
</reference>
<dbReference type="PROSITE" id="PS51781">
    <property type="entry name" value="SH3B"/>
    <property type="match status" value="1"/>
</dbReference>